<accession>F4Q4K4</accession>
<evidence type="ECO:0000313" key="1">
    <source>
        <dbReference type="EMBL" id="EGG17013.1"/>
    </source>
</evidence>
<gene>
    <name evidence="1" type="ORF">DFA_07994</name>
</gene>
<keyword evidence="2" id="KW-1185">Reference proteome</keyword>
<organism evidence="1 2">
    <name type="scientific">Cavenderia fasciculata</name>
    <name type="common">Slime mold</name>
    <name type="synonym">Dictyostelium fasciculatum</name>
    <dbReference type="NCBI Taxonomy" id="261658"/>
    <lineage>
        <taxon>Eukaryota</taxon>
        <taxon>Amoebozoa</taxon>
        <taxon>Evosea</taxon>
        <taxon>Eumycetozoa</taxon>
        <taxon>Dictyostelia</taxon>
        <taxon>Acytosteliales</taxon>
        <taxon>Cavenderiaceae</taxon>
        <taxon>Cavenderia</taxon>
    </lineage>
</organism>
<dbReference type="AlphaFoldDB" id="F4Q4K4"/>
<reference evidence="2" key="1">
    <citation type="journal article" date="2011" name="Genome Res.">
        <title>Phylogeny-wide analysis of social amoeba genomes highlights ancient origins for complex intercellular communication.</title>
        <authorList>
            <person name="Heidel A.J."/>
            <person name="Lawal H.M."/>
            <person name="Felder M."/>
            <person name="Schilde C."/>
            <person name="Helps N.R."/>
            <person name="Tunggal B."/>
            <person name="Rivero F."/>
            <person name="John U."/>
            <person name="Schleicher M."/>
            <person name="Eichinger L."/>
            <person name="Platzer M."/>
            <person name="Noegel A.A."/>
            <person name="Schaap P."/>
            <person name="Gloeckner G."/>
        </authorList>
    </citation>
    <scope>NUCLEOTIDE SEQUENCE [LARGE SCALE GENOMIC DNA]</scope>
    <source>
        <strain evidence="2">SH3</strain>
    </source>
</reference>
<dbReference type="GeneID" id="14869892"/>
<dbReference type="KEGG" id="dfa:DFA_07994"/>
<sequence length="532" mass="59591">MITHSLQLPNTFSSSSFSFKNMLIKREIMAISIDNIPIPPDKYKGCVGSLSQYVNENKSLFGIQEGVMFDLYEGDTLLGNVTPLTSLGHGVHSITIKRLIINEDKIKKVSCQDFEYISKWFSERYKVKDKSNSLTETTLPITDREKVFDMIVSSTMKRYMNRLAFDKKDPQFIVISGPLGIGRSRVLDEFGKHTLVDGLPTQQININLSYGPGSEFGLIEQDKSAAQSISLRILYQWFGVSVGETFKQFCLNLSDTFDLGTMDIFSSISIIATSQLATLNLDLPTMINIGVDDLQRIPREKSSVKLVQQQLNCTAPTPNNILKAILFTRGWPGPLSMVIQVLKNRKDFQSVNTSTIVDSTLLLLQSAYGFSKANTTYSLLVALTISGLAVKRDLSTLPARDWEDLKLFGCRENQMYSIHLLYWLGIGLNRPLATEYEVSIPLSVLILGQKDTYYFCQKFSYKIPLILVDRSGMPPLKQPESPKTLFQNSITLNQSESELGLVVRGNSSLNSNTDNTTAMIIFVHCSEEVSVH</sequence>
<dbReference type="Proteomes" id="UP000007797">
    <property type="component" value="Unassembled WGS sequence"/>
</dbReference>
<name>F4Q4K4_CACFS</name>
<proteinExistence type="predicted"/>
<dbReference type="OrthoDB" id="20423at2759"/>
<dbReference type="EMBL" id="GL883021">
    <property type="protein sequence ID" value="EGG17013.1"/>
    <property type="molecule type" value="Genomic_DNA"/>
</dbReference>
<evidence type="ECO:0000313" key="2">
    <source>
        <dbReference type="Proteomes" id="UP000007797"/>
    </source>
</evidence>
<dbReference type="RefSeq" id="XP_004355497.1">
    <property type="nucleotide sequence ID" value="XM_004355444.1"/>
</dbReference>
<protein>
    <submittedName>
        <fullName evidence="1">Uncharacterized protein</fullName>
    </submittedName>
</protein>